<feature type="compositionally biased region" description="Basic and acidic residues" evidence="5">
    <location>
        <begin position="851"/>
        <end position="868"/>
    </location>
</feature>
<dbReference type="Pfam" id="PF00023">
    <property type="entry name" value="Ank"/>
    <property type="match status" value="1"/>
</dbReference>
<dbReference type="SUPFAM" id="SSF48403">
    <property type="entry name" value="Ankyrin repeat"/>
    <property type="match status" value="2"/>
</dbReference>
<feature type="repeat" description="ANK" evidence="3">
    <location>
        <begin position="258"/>
        <end position="290"/>
    </location>
</feature>
<feature type="repeat" description="ANK" evidence="3">
    <location>
        <begin position="126"/>
        <end position="158"/>
    </location>
</feature>
<feature type="repeat" description="ANK" evidence="3">
    <location>
        <begin position="291"/>
        <end position="323"/>
    </location>
</feature>
<dbReference type="Gene3D" id="1.25.40.20">
    <property type="entry name" value="Ankyrin repeat-containing domain"/>
    <property type="match status" value="3"/>
</dbReference>
<feature type="region of interest" description="Disordered" evidence="5">
    <location>
        <begin position="665"/>
        <end position="690"/>
    </location>
</feature>
<name>A0ABP0JPW9_9DINO</name>
<sequence>MSLTVSSLSGRSLTLHATDLENGLRKAVAQALEHPSFRTRLVLAGNLLPYDATWEDVGQPSEVEVVTLPPVMDFTTSLFHAVQKGDVREVKSILLKCQDPNCQDARGEVVSFLLECRADLEAADTFGRTALHLAALRDCGQAAQILLEWGIQKNREDSSGTTALYTAADKGNHGVLCVLLEASSDMEKTDSNGLTPLHAAASRGRMKVVVDLVSHSADMNKSCLNGITPLHAACDRGYGQIADFLIQSRADLDQGDLFESSPLHAAAAAGHHEVVRLLVEGRADLQVGNVNDVSPLHVAAAQGQIQVVELLVASGAQKDKVNCFGATPLRGAAEQGHYSVVSFLLQIRASGTVTDNSNTTALHSAAAQGHYDIAKLLVESKSDVNGASCDGITPLHAASTRGDSDLVEFLLSCRANPNQQNVKGELPLHAASALAHARVVENLLGARAKVNHVNSRGFSALHTAASLGRVEAARALVEAGADKELPDDVGNTALRAAARQGSMEMICLLVEAGAQQTFDKTLQCSSIEVMNYVLVEENADAFQKASEELAEKEEALENAIQKQQELIAQMNLVSGELQGQVTQLTKELELSKASKEQVQAAASRLESEKAVLLNEMQQIRSKAATDQEALGEKMRQQEKEAQKKLEEFKQDLMQLSSCKDFDMGQEGFKSRQQSGELDRQGPQFPAPGETELVSPMVPSVLIAVEIDLGGSGDDTNGGAATLTIAPWQTSSDYKLVVQDFIHNYRLKPIFEEAVVRFLQVPGAMAWEQCKLGTVREAHGNASAPGDLEIWSTKLPERAEMVCKLHSRTFRKILEIEAISNLRFLHNQTEEDGLAPEEDRLASEEEDGLASEDERLEREAAAREAEEVHQWEVEDVVELHGLESAALNGQA</sequence>
<feature type="repeat" description="ANK" evidence="3">
    <location>
        <begin position="357"/>
        <end position="389"/>
    </location>
</feature>
<reference evidence="6 7" key="1">
    <citation type="submission" date="2024-02" db="EMBL/GenBank/DDBJ databases">
        <authorList>
            <person name="Chen Y."/>
            <person name="Shah S."/>
            <person name="Dougan E. K."/>
            <person name="Thang M."/>
            <person name="Chan C."/>
        </authorList>
    </citation>
    <scope>NUCLEOTIDE SEQUENCE [LARGE SCALE GENOMIC DNA]</scope>
</reference>
<feature type="repeat" description="ANK" evidence="3">
    <location>
        <begin position="159"/>
        <end position="191"/>
    </location>
</feature>
<feature type="repeat" description="ANK" evidence="3">
    <location>
        <begin position="489"/>
        <end position="521"/>
    </location>
</feature>
<dbReference type="InterPro" id="IPR002110">
    <property type="entry name" value="Ankyrin_rpt"/>
</dbReference>
<dbReference type="Proteomes" id="UP001642484">
    <property type="component" value="Unassembled WGS sequence"/>
</dbReference>
<evidence type="ECO:0000256" key="5">
    <source>
        <dbReference type="SAM" id="MobiDB-lite"/>
    </source>
</evidence>
<accession>A0ABP0JPW9</accession>
<dbReference type="PROSITE" id="PS50297">
    <property type="entry name" value="ANK_REP_REGION"/>
    <property type="match status" value="10"/>
</dbReference>
<dbReference type="InterPro" id="IPR036770">
    <property type="entry name" value="Ankyrin_rpt-contain_sf"/>
</dbReference>
<feature type="repeat" description="ANK" evidence="3">
    <location>
        <begin position="225"/>
        <end position="257"/>
    </location>
</feature>
<dbReference type="PANTHER" id="PTHR24166:SF48">
    <property type="entry name" value="PROTEIN VAPYRIN"/>
    <property type="match status" value="1"/>
</dbReference>
<evidence type="ECO:0000256" key="3">
    <source>
        <dbReference type="PROSITE-ProRule" id="PRU00023"/>
    </source>
</evidence>
<keyword evidence="7" id="KW-1185">Reference proteome</keyword>
<organism evidence="6 7">
    <name type="scientific">Durusdinium trenchii</name>
    <dbReference type="NCBI Taxonomy" id="1381693"/>
    <lineage>
        <taxon>Eukaryota</taxon>
        <taxon>Sar</taxon>
        <taxon>Alveolata</taxon>
        <taxon>Dinophyceae</taxon>
        <taxon>Suessiales</taxon>
        <taxon>Symbiodiniaceae</taxon>
        <taxon>Durusdinium</taxon>
    </lineage>
</organism>
<feature type="coiled-coil region" evidence="4">
    <location>
        <begin position="535"/>
        <end position="658"/>
    </location>
</feature>
<feature type="repeat" description="ANK" evidence="3">
    <location>
        <begin position="192"/>
        <end position="220"/>
    </location>
</feature>
<evidence type="ECO:0000256" key="1">
    <source>
        <dbReference type="ARBA" id="ARBA00022737"/>
    </source>
</evidence>
<dbReference type="InterPro" id="IPR050889">
    <property type="entry name" value="Dendritic_Spine_Reg/Scaffold"/>
</dbReference>
<dbReference type="PRINTS" id="PR01415">
    <property type="entry name" value="ANKYRIN"/>
</dbReference>
<keyword evidence="1" id="KW-0677">Repeat</keyword>
<dbReference type="EMBL" id="CAXAMN010006102">
    <property type="protein sequence ID" value="CAK9016483.1"/>
    <property type="molecule type" value="Genomic_DNA"/>
</dbReference>
<dbReference type="SMART" id="SM00248">
    <property type="entry name" value="ANK"/>
    <property type="match status" value="13"/>
</dbReference>
<feature type="repeat" description="ANK" evidence="3">
    <location>
        <begin position="324"/>
        <end position="356"/>
    </location>
</feature>
<dbReference type="PROSITE" id="PS50088">
    <property type="entry name" value="ANK_REPEAT"/>
    <property type="match status" value="12"/>
</dbReference>
<comment type="caution">
    <text evidence="6">The sequence shown here is derived from an EMBL/GenBank/DDBJ whole genome shotgun (WGS) entry which is preliminary data.</text>
</comment>
<feature type="region of interest" description="Disordered" evidence="5">
    <location>
        <begin position="829"/>
        <end position="868"/>
    </location>
</feature>
<dbReference type="PANTHER" id="PTHR24166">
    <property type="entry name" value="ROLLING PEBBLES, ISOFORM B"/>
    <property type="match status" value="1"/>
</dbReference>
<gene>
    <name evidence="6" type="ORF">CCMP2556_LOCUS12513</name>
</gene>
<evidence type="ECO:0000313" key="6">
    <source>
        <dbReference type="EMBL" id="CAK9016483.1"/>
    </source>
</evidence>
<protein>
    <submittedName>
        <fullName evidence="6">Uncharacterized protein</fullName>
    </submittedName>
</protein>
<dbReference type="Pfam" id="PF13637">
    <property type="entry name" value="Ank_4"/>
    <property type="match status" value="1"/>
</dbReference>
<feature type="repeat" description="ANK" evidence="3">
    <location>
        <begin position="456"/>
        <end position="488"/>
    </location>
</feature>
<dbReference type="Pfam" id="PF12796">
    <property type="entry name" value="Ank_2"/>
    <property type="match status" value="3"/>
</dbReference>
<evidence type="ECO:0000256" key="2">
    <source>
        <dbReference type="ARBA" id="ARBA00023043"/>
    </source>
</evidence>
<evidence type="ECO:0000256" key="4">
    <source>
        <dbReference type="SAM" id="Coils"/>
    </source>
</evidence>
<feature type="repeat" description="ANK" evidence="3">
    <location>
        <begin position="423"/>
        <end position="455"/>
    </location>
</feature>
<proteinExistence type="predicted"/>
<feature type="repeat" description="ANK" evidence="3">
    <location>
        <begin position="390"/>
        <end position="422"/>
    </location>
</feature>
<keyword evidence="2 3" id="KW-0040">ANK repeat</keyword>
<evidence type="ECO:0000313" key="7">
    <source>
        <dbReference type="Proteomes" id="UP001642484"/>
    </source>
</evidence>
<keyword evidence="4" id="KW-0175">Coiled coil</keyword>